<gene>
    <name evidence="3" type="ORF">DP107_11670</name>
</gene>
<evidence type="ECO:0000256" key="1">
    <source>
        <dbReference type="ARBA" id="ARBA00008791"/>
    </source>
</evidence>
<reference evidence="3 4" key="1">
    <citation type="submission" date="2018-06" db="EMBL/GenBank/DDBJ databases">
        <title>Natronomonas sp. F16-60 a new haloarchaeon isolated from a solar saltern of Isla Cristina, Huelva, Spain.</title>
        <authorList>
            <person name="Duran-Viseras A."/>
            <person name="Sanchez-Porro C."/>
            <person name="Ventosa A."/>
        </authorList>
    </citation>
    <scope>NUCLEOTIDE SEQUENCE [LARGE SCALE GENOMIC DNA]</scope>
    <source>
        <strain evidence="3 4">F16-60</strain>
    </source>
</reference>
<dbReference type="PANTHER" id="PTHR46268">
    <property type="entry name" value="STRESS RESPONSE PROTEIN NHAX"/>
    <property type="match status" value="1"/>
</dbReference>
<dbReference type="Proteomes" id="UP000319894">
    <property type="component" value="Unassembled WGS sequence"/>
</dbReference>
<dbReference type="SUPFAM" id="SSF52402">
    <property type="entry name" value="Adenine nucleotide alpha hydrolases-like"/>
    <property type="match status" value="1"/>
</dbReference>
<organism evidence="3 4">
    <name type="scientific">Haloglomus irregulare</name>
    <dbReference type="NCBI Taxonomy" id="2234134"/>
    <lineage>
        <taxon>Archaea</taxon>
        <taxon>Methanobacteriati</taxon>
        <taxon>Methanobacteriota</taxon>
        <taxon>Stenosarchaea group</taxon>
        <taxon>Halobacteria</taxon>
        <taxon>Halobacteriales</taxon>
        <taxon>Natronomonadaceae</taxon>
        <taxon>Haloglomus</taxon>
    </lineage>
</organism>
<dbReference type="RefSeq" id="WP_144262340.1">
    <property type="nucleotide sequence ID" value="NZ_QMDX01000007.1"/>
</dbReference>
<dbReference type="InterPro" id="IPR006015">
    <property type="entry name" value="Universal_stress_UspA"/>
</dbReference>
<dbReference type="Gene3D" id="3.40.50.620">
    <property type="entry name" value="HUPs"/>
    <property type="match status" value="1"/>
</dbReference>
<evidence type="ECO:0000313" key="3">
    <source>
        <dbReference type="EMBL" id="TSD13482.1"/>
    </source>
</evidence>
<dbReference type="InterPro" id="IPR014729">
    <property type="entry name" value="Rossmann-like_a/b/a_fold"/>
</dbReference>
<feature type="domain" description="UspA" evidence="2">
    <location>
        <begin position="1"/>
        <end position="138"/>
    </location>
</feature>
<dbReference type="PRINTS" id="PR01438">
    <property type="entry name" value="UNVRSLSTRESS"/>
</dbReference>
<dbReference type="EMBL" id="QMDX01000007">
    <property type="protein sequence ID" value="TSD13482.1"/>
    <property type="molecule type" value="Genomic_DNA"/>
</dbReference>
<keyword evidence="4" id="KW-1185">Reference proteome</keyword>
<dbReference type="Pfam" id="PF00582">
    <property type="entry name" value="Usp"/>
    <property type="match status" value="1"/>
</dbReference>
<sequence>MIDTVLIPVDGSDQSVEAVRYTDAVFPEADIVLLTVIDPVSGFAAYDGNTSGNWEVQARNQAKDLLTTHCNRLSDPGSTDTRVTVGSPSEQITGIADAVDADQIVMGSHGRSGVQRLLVGSVAEQVMRSTSIPVTIVR</sequence>
<evidence type="ECO:0000259" key="2">
    <source>
        <dbReference type="Pfam" id="PF00582"/>
    </source>
</evidence>
<comment type="caution">
    <text evidence="3">The sequence shown here is derived from an EMBL/GenBank/DDBJ whole genome shotgun (WGS) entry which is preliminary data.</text>
</comment>
<dbReference type="InterPro" id="IPR006016">
    <property type="entry name" value="UspA"/>
</dbReference>
<dbReference type="AlphaFoldDB" id="A0A554N7V9"/>
<dbReference type="InParanoid" id="A0A554N7V9"/>
<dbReference type="OrthoDB" id="105697at2157"/>
<dbReference type="CDD" id="cd00293">
    <property type="entry name" value="USP-like"/>
    <property type="match status" value="1"/>
</dbReference>
<dbReference type="PANTHER" id="PTHR46268:SF24">
    <property type="entry name" value="UNIVERSAL STRESS PROTEIN"/>
    <property type="match status" value="1"/>
</dbReference>
<evidence type="ECO:0000313" key="4">
    <source>
        <dbReference type="Proteomes" id="UP000319894"/>
    </source>
</evidence>
<accession>A0A554N7V9</accession>
<name>A0A554N7V9_9EURY</name>
<proteinExistence type="inferred from homology"/>
<protein>
    <submittedName>
        <fullName evidence="3">Universal stress protein</fullName>
    </submittedName>
</protein>
<comment type="similarity">
    <text evidence="1">Belongs to the universal stress protein A family.</text>
</comment>